<dbReference type="HOGENOM" id="CLU_000422_3_3_2"/>
<dbReference type="Pfam" id="PF07992">
    <property type="entry name" value="Pyr_redox_2"/>
    <property type="match status" value="1"/>
</dbReference>
<dbReference type="InterPro" id="IPR036188">
    <property type="entry name" value="FAD/NAD-bd_sf"/>
</dbReference>
<evidence type="ECO:0000313" key="3">
    <source>
        <dbReference type="Proteomes" id="UP000000641"/>
    </source>
</evidence>
<dbReference type="RefSeq" id="WP_011753426.1">
    <property type="nucleotide sequence ID" value="NC_008698.1"/>
</dbReference>
<sequence length="331" mass="35291">MPIKFLTCNQPAPETGKKVAIVGSGPAGLAAASVLRCLGHKVDVFDRLPEPGGMLMFTIPEFRIPKKDVRESIKAIAGIGVSFYTDTEAGRDLKVEELLEDYDAVVISTGTWKGRSLGIPGENKGRVYNALDWIYHFMSYKLGYASSPPPPLEGRVGIVGAGLTAVDVAELAVHEYGAKPILLYRRPMSVAPAKHMLKHLEELGVQFIENVVPVEVVGGDSISGLKLARVKPTTSRTAATEVIPGSEFVIELDSLVAAVGLQPTPPPGLQSLGVELNRDGSIKVDENFMTSVKGLFAAGDVAHGPSNIGLAMRSGRLAAQKVSEWLLRTGK</sequence>
<dbReference type="Gene3D" id="3.50.50.60">
    <property type="entry name" value="FAD/NAD(P)-binding domain"/>
    <property type="match status" value="2"/>
</dbReference>
<accession>A1S131</accession>
<dbReference type="EC" id="1.97.-.-" evidence="2"/>
<dbReference type="KEGG" id="tpe:Tpen_1766"/>
<gene>
    <name evidence="2" type="ordered locus">Tpen_1766</name>
</gene>
<dbReference type="PANTHER" id="PTHR42783">
    <property type="entry name" value="GLUTAMATE SYNTHASE [NADPH] SMALL CHAIN"/>
    <property type="match status" value="1"/>
</dbReference>
<reference evidence="3" key="1">
    <citation type="journal article" date="2008" name="J. Bacteriol.">
        <title>Genome sequence of Thermofilum pendens reveals an exceptional loss of biosynthetic pathways without genome reduction.</title>
        <authorList>
            <person name="Anderson I."/>
            <person name="Rodriguez J."/>
            <person name="Susanti D."/>
            <person name="Porat I."/>
            <person name="Reich C."/>
            <person name="Ulrich L.E."/>
            <person name="Elkins J.G."/>
            <person name="Mavromatis K."/>
            <person name="Lykidis A."/>
            <person name="Kim E."/>
            <person name="Thompson L.S."/>
            <person name="Nolan M."/>
            <person name="Land M."/>
            <person name="Copeland A."/>
            <person name="Lapidus A."/>
            <person name="Lucas S."/>
            <person name="Detter C."/>
            <person name="Zhulin I.B."/>
            <person name="Olsen G.J."/>
            <person name="Whitman W."/>
            <person name="Mukhopadhyay B."/>
            <person name="Bristow J."/>
            <person name="Kyrpides N."/>
        </authorList>
    </citation>
    <scope>NUCLEOTIDE SEQUENCE [LARGE SCALE GENOMIC DNA]</scope>
    <source>
        <strain evidence="3">DSM 2475 / Hrk 5</strain>
    </source>
</reference>
<dbReference type="NCBIfam" id="NF009409">
    <property type="entry name" value="PRK12770.1"/>
    <property type="match status" value="1"/>
</dbReference>
<dbReference type="EnsemblBacteria" id="ABL79161">
    <property type="protein sequence ID" value="ABL79161"/>
    <property type="gene ID" value="Tpen_1766"/>
</dbReference>
<dbReference type="PRINTS" id="PR00419">
    <property type="entry name" value="ADXRDTASE"/>
</dbReference>
<keyword evidence="3" id="KW-1185">Reference proteome</keyword>
<evidence type="ECO:0000313" key="2">
    <source>
        <dbReference type="EMBL" id="ABL79161.1"/>
    </source>
</evidence>
<feature type="domain" description="FAD/NAD(P)-binding" evidence="1">
    <location>
        <begin position="17"/>
        <end position="315"/>
    </location>
</feature>
<dbReference type="PANTHER" id="PTHR42783:SF3">
    <property type="entry name" value="GLUTAMATE SYNTHASE [NADPH] SMALL CHAIN-RELATED"/>
    <property type="match status" value="1"/>
</dbReference>
<dbReference type="eggNOG" id="arCOG01292">
    <property type="taxonomic scope" value="Archaea"/>
</dbReference>
<dbReference type="SUPFAM" id="SSF51971">
    <property type="entry name" value="Nucleotide-binding domain"/>
    <property type="match status" value="1"/>
</dbReference>
<dbReference type="AlphaFoldDB" id="A1S131"/>
<keyword evidence="2" id="KW-0560">Oxidoreductase</keyword>
<organism evidence="2 3">
    <name type="scientific">Thermofilum pendens (strain DSM 2475 / Hrk 5)</name>
    <dbReference type="NCBI Taxonomy" id="368408"/>
    <lineage>
        <taxon>Archaea</taxon>
        <taxon>Thermoproteota</taxon>
        <taxon>Thermoprotei</taxon>
        <taxon>Thermofilales</taxon>
        <taxon>Thermofilaceae</taxon>
        <taxon>Thermofilum</taxon>
    </lineage>
</organism>
<dbReference type="Proteomes" id="UP000000641">
    <property type="component" value="Chromosome"/>
</dbReference>
<dbReference type="STRING" id="368408.Tpen_1766"/>
<dbReference type="InterPro" id="IPR023753">
    <property type="entry name" value="FAD/NAD-binding_dom"/>
</dbReference>
<dbReference type="EMBL" id="CP000505">
    <property type="protein sequence ID" value="ABL79161.1"/>
    <property type="molecule type" value="Genomic_DNA"/>
</dbReference>
<protein>
    <submittedName>
        <fullName evidence="2">Sulfide dehydrogenase (Flavoprotein) subunit SudA</fullName>
        <ecNumber evidence="2">1.97.-.-</ecNumber>
    </submittedName>
</protein>
<dbReference type="GO" id="GO:0016491">
    <property type="term" value="F:oxidoreductase activity"/>
    <property type="evidence" value="ECO:0007669"/>
    <property type="project" value="UniProtKB-KW"/>
</dbReference>
<name>A1S131_THEPD</name>
<proteinExistence type="predicted"/>
<evidence type="ECO:0000259" key="1">
    <source>
        <dbReference type="Pfam" id="PF07992"/>
    </source>
</evidence>
<dbReference type="OrthoDB" id="27922at2157"/>
<dbReference type="GeneID" id="4601943"/>